<evidence type="ECO:0000313" key="4">
    <source>
        <dbReference type="Proteomes" id="UP000243859"/>
    </source>
</evidence>
<evidence type="ECO:0000256" key="1">
    <source>
        <dbReference type="ARBA" id="ARBA00022962"/>
    </source>
</evidence>
<dbReference type="Pfam" id="PF00117">
    <property type="entry name" value="GATase"/>
    <property type="match status" value="1"/>
</dbReference>
<name>A0A2T5BQJ3_9RHOB</name>
<dbReference type="AlphaFoldDB" id="A0A2T5BQJ3"/>
<dbReference type="Proteomes" id="UP000243859">
    <property type="component" value="Unassembled WGS sequence"/>
</dbReference>
<evidence type="ECO:0000259" key="2">
    <source>
        <dbReference type="Pfam" id="PF00117"/>
    </source>
</evidence>
<dbReference type="PRINTS" id="PR00099">
    <property type="entry name" value="CPSGATASE"/>
</dbReference>
<dbReference type="Gene3D" id="3.40.50.880">
    <property type="match status" value="1"/>
</dbReference>
<organism evidence="3 4">
    <name type="scientific">Rhodovulum imhoffii</name>
    <dbReference type="NCBI Taxonomy" id="365340"/>
    <lineage>
        <taxon>Bacteria</taxon>
        <taxon>Pseudomonadati</taxon>
        <taxon>Pseudomonadota</taxon>
        <taxon>Alphaproteobacteria</taxon>
        <taxon>Rhodobacterales</taxon>
        <taxon>Paracoccaceae</taxon>
        <taxon>Rhodovulum</taxon>
    </lineage>
</organism>
<dbReference type="InterPro" id="IPR050472">
    <property type="entry name" value="Anth_synth/Amidotransfase"/>
</dbReference>
<dbReference type="PANTHER" id="PTHR43418:SF4">
    <property type="entry name" value="MULTIFUNCTIONAL TRYPTOPHAN BIOSYNTHESIS PROTEIN"/>
    <property type="match status" value="1"/>
</dbReference>
<dbReference type="FunFam" id="3.40.50.880:FF:000003">
    <property type="entry name" value="Anthranilate synthase component II"/>
    <property type="match status" value="1"/>
</dbReference>
<dbReference type="NCBIfam" id="TIGR00566">
    <property type="entry name" value="trpG_papA"/>
    <property type="match status" value="1"/>
</dbReference>
<keyword evidence="4" id="KW-1185">Reference proteome</keyword>
<protein>
    <submittedName>
        <fullName evidence="3">Anthranilate synthase component II</fullName>
    </submittedName>
</protein>
<comment type="caution">
    <text evidence="3">The sequence shown here is derived from an EMBL/GenBank/DDBJ whole genome shotgun (WGS) entry which is preliminary data.</text>
</comment>
<feature type="domain" description="Glutamine amidotransferase" evidence="2">
    <location>
        <begin position="21"/>
        <end position="204"/>
    </location>
</feature>
<dbReference type="PRINTS" id="PR00097">
    <property type="entry name" value="ANTSNTHASEII"/>
</dbReference>
<dbReference type="InterPro" id="IPR029062">
    <property type="entry name" value="Class_I_gatase-like"/>
</dbReference>
<reference evidence="3 4" key="1">
    <citation type="submission" date="2018-04" db="EMBL/GenBank/DDBJ databases">
        <title>Genomic Encyclopedia of Archaeal and Bacterial Type Strains, Phase II (KMG-II): from individual species to whole genera.</title>
        <authorList>
            <person name="Goeker M."/>
        </authorList>
    </citation>
    <scope>NUCLEOTIDE SEQUENCE [LARGE SCALE GENOMIC DNA]</scope>
    <source>
        <strain evidence="3 4">DSM 18064</strain>
    </source>
</reference>
<dbReference type="InterPro" id="IPR006221">
    <property type="entry name" value="TrpG/PapA_dom"/>
</dbReference>
<dbReference type="GO" id="GO:0046820">
    <property type="term" value="F:4-amino-4-deoxychorismate synthase activity"/>
    <property type="evidence" value="ECO:0007669"/>
    <property type="project" value="TreeGrafter"/>
</dbReference>
<dbReference type="SUPFAM" id="SSF52317">
    <property type="entry name" value="Class I glutamine amidotransferase-like"/>
    <property type="match status" value="1"/>
</dbReference>
<dbReference type="PRINTS" id="PR00096">
    <property type="entry name" value="GATASE"/>
</dbReference>
<dbReference type="GO" id="GO:0000162">
    <property type="term" value="P:L-tryptophan biosynthetic process"/>
    <property type="evidence" value="ECO:0007669"/>
    <property type="project" value="TreeGrafter"/>
</dbReference>
<dbReference type="GO" id="GO:0046654">
    <property type="term" value="P:tetrahydrofolate biosynthetic process"/>
    <property type="evidence" value="ECO:0007669"/>
    <property type="project" value="TreeGrafter"/>
</dbReference>
<dbReference type="InterPro" id="IPR017926">
    <property type="entry name" value="GATASE"/>
</dbReference>
<dbReference type="GO" id="GO:0005829">
    <property type="term" value="C:cytosol"/>
    <property type="evidence" value="ECO:0007669"/>
    <property type="project" value="TreeGrafter"/>
</dbReference>
<dbReference type="CDD" id="cd01743">
    <property type="entry name" value="GATase1_Anthranilate_Synthase"/>
    <property type="match status" value="1"/>
</dbReference>
<sequence>MYNPTPHWVHPQTRKAYKMLLLIDNYDSFTYNLVHYLGELGTETKVVRNDALDVQQAMALRPDAILLSPGPCAPDQAGICLGLTLAAAETRTPLLGVCLGHQTIGQAFGGKVVRAPEIVHGKMGCIHHDGSGVFAGLPGPFEATRYHSLVVDRDSLPGCLLVNAWLEDGLVMGLRHRDLPIHGVQFHPESIASRHGHALLKNFLNMVREPA</sequence>
<dbReference type="PROSITE" id="PS51273">
    <property type="entry name" value="GATASE_TYPE_1"/>
    <property type="match status" value="1"/>
</dbReference>
<dbReference type="GO" id="GO:0004049">
    <property type="term" value="F:anthranilate synthase activity"/>
    <property type="evidence" value="ECO:0007669"/>
    <property type="project" value="TreeGrafter"/>
</dbReference>
<accession>A0A2T5BQJ3</accession>
<gene>
    <name evidence="3" type="ORF">C8N32_11328</name>
</gene>
<evidence type="ECO:0000313" key="3">
    <source>
        <dbReference type="EMBL" id="PTN01420.1"/>
    </source>
</evidence>
<keyword evidence="1" id="KW-0315">Glutamine amidotransferase</keyword>
<dbReference type="PANTHER" id="PTHR43418">
    <property type="entry name" value="MULTIFUNCTIONAL TRYPTOPHAN BIOSYNTHESIS PROTEIN-RELATED"/>
    <property type="match status" value="1"/>
</dbReference>
<dbReference type="EMBL" id="QAAA01000013">
    <property type="protein sequence ID" value="PTN01420.1"/>
    <property type="molecule type" value="Genomic_DNA"/>
</dbReference>
<proteinExistence type="predicted"/>